<dbReference type="PANTHER" id="PTHR21231">
    <property type="entry name" value="XPA-BINDING PROTEIN 1-RELATED"/>
    <property type="match status" value="1"/>
</dbReference>
<evidence type="ECO:0000256" key="4">
    <source>
        <dbReference type="ARBA" id="ARBA00022741"/>
    </source>
</evidence>
<feature type="region of interest" description="Disordered" evidence="8">
    <location>
        <begin position="328"/>
        <end position="409"/>
    </location>
</feature>
<evidence type="ECO:0000256" key="1">
    <source>
        <dbReference type="ARBA" id="ARBA00005290"/>
    </source>
</evidence>
<evidence type="ECO:0000256" key="8">
    <source>
        <dbReference type="SAM" id="MobiDB-lite"/>
    </source>
</evidence>
<gene>
    <name evidence="9" type="ORF">BQ2448_1012</name>
</gene>
<dbReference type="PANTHER" id="PTHR21231:SF8">
    <property type="entry name" value="GPN-LOOP GTPASE 1"/>
    <property type="match status" value="1"/>
</dbReference>
<dbReference type="Proteomes" id="UP000198372">
    <property type="component" value="Unassembled WGS sequence"/>
</dbReference>
<evidence type="ECO:0000313" key="10">
    <source>
        <dbReference type="Proteomes" id="UP000198372"/>
    </source>
</evidence>
<dbReference type="Pfam" id="PF03029">
    <property type="entry name" value="ATP_bind_1"/>
    <property type="match status" value="1"/>
</dbReference>
<comment type="subcellular location">
    <subcellularLocation>
        <location evidence="7">Cytoplasm</location>
    </subcellularLocation>
    <subcellularLocation>
        <location evidence="7">Nucleus</location>
    </subcellularLocation>
</comment>
<dbReference type="InterPro" id="IPR027417">
    <property type="entry name" value="P-loop_NTPase"/>
</dbReference>
<comment type="subunit">
    <text evidence="7">Binds to RNA polymerase II.</text>
</comment>
<dbReference type="GO" id="GO:0005634">
    <property type="term" value="C:nucleus"/>
    <property type="evidence" value="ECO:0007669"/>
    <property type="project" value="UniProtKB-SubCell"/>
</dbReference>
<reference evidence="10" key="1">
    <citation type="submission" date="2016-09" db="EMBL/GenBank/DDBJ databases">
        <authorList>
            <person name="Jeantristanb JTB J.-T."/>
            <person name="Ricardo R."/>
        </authorList>
    </citation>
    <scope>NUCLEOTIDE SEQUENCE [LARGE SCALE GENOMIC DNA]</scope>
</reference>
<keyword evidence="6 7" id="KW-0342">GTP-binding</keyword>
<feature type="compositionally biased region" description="Low complexity" evidence="8">
    <location>
        <begin position="15"/>
        <end position="29"/>
    </location>
</feature>
<proteinExistence type="inferred from homology"/>
<sequence length="409" mass="44707">MSTTPDKGKAKEDTATPTPSAPRPATAPSADAQAMGIIVIGMAGSGKTTLLQRLNAHLHSSSRPPYLINLDPAVSHLPFSANIDIRDTVDYQQVMQQYNLGPNGGILTALNLFTTKFDQVLELVDKRKSSVDYILLDTPGQIEIFTWSASGAIITDALASSLPTCVAYIIDTARTTNPATFMSNMLYACSILYKTRLPFILVFNKTDVEPHHFALEWMRDFEAFQQALLERRSSNNGGEGSSAAESGGYMDSLMNSMSLVLDEFYRHLRAVGVSAMTGEGIPEFFDAVQQARQEYLDDYLPELNKIMREREAVSDKEKKSSLARLMGDLKVGPGEGKEGGNANQGEEEADEEESDSYDDVDVDDDDGEVIDRSARTGYYDLPEPERRGGQRGNAYGAGVGDDGTVWPMP</sequence>
<dbReference type="FunFam" id="3.40.50.300:FF:000579">
    <property type="entry name" value="GPN-loop GTPase"/>
    <property type="match status" value="1"/>
</dbReference>
<dbReference type="EC" id="3.6.5.-" evidence="7"/>
<feature type="region of interest" description="Disordered" evidence="8">
    <location>
        <begin position="1"/>
        <end position="29"/>
    </location>
</feature>
<dbReference type="SUPFAM" id="SSF52540">
    <property type="entry name" value="P-loop containing nucleoside triphosphate hydrolases"/>
    <property type="match status" value="1"/>
</dbReference>
<evidence type="ECO:0000313" key="9">
    <source>
        <dbReference type="EMBL" id="SCV68891.1"/>
    </source>
</evidence>
<keyword evidence="5 7" id="KW-0378">Hydrolase</keyword>
<keyword evidence="10" id="KW-1185">Reference proteome</keyword>
<dbReference type="GO" id="GO:0005737">
    <property type="term" value="C:cytoplasm"/>
    <property type="evidence" value="ECO:0007669"/>
    <property type="project" value="UniProtKB-SubCell"/>
</dbReference>
<comment type="function">
    <text evidence="7">Small GTPase required for proper nuclear import of RNA polymerase II (RNAPII). May act at an RNAP assembly step prior to nuclear import.</text>
</comment>
<dbReference type="EMBL" id="FMSP01000003">
    <property type="protein sequence ID" value="SCV68891.1"/>
    <property type="molecule type" value="Genomic_DNA"/>
</dbReference>
<dbReference type="AlphaFoldDB" id="A0A238F9U5"/>
<dbReference type="InterPro" id="IPR030230">
    <property type="entry name" value="Gpn1/Npa3/XAB1"/>
</dbReference>
<organism evidence="9 10">
    <name type="scientific">Microbotryum intermedium</name>
    <dbReference type="NCBI Taxonomy" id="269621"/>
    <lineage>
        <taxon>Eukaryota</taxon>
        <taxon>Fungi</taxon>
        <taxon>Dikarya</taxon>
        <taxon>Basidiomycota</taxon>
        <taxon>Pucciniomycotina</taxon>
        <taxon>Microbotryomycetes</taxon>
        <taxon>Microbotryales</taxon>
        <taxon>Microbotryaceae</taxon>
        <taxon>Microbotryum</taxon>
    </lineage>
</organism>
<dbReference type="OrthoDB" id="243313at2759"/>
<dbReference type="InterPro" id="IPR004130">
    <property type="entry name" value="Gpn"/>
</dbReference>
<accession>A0A238F9U5</accession>
<dbReference type="CDD" id="cd17870">
    <property type="entry name" value="GPN1"/>
    <property type="match status" value="1"/>
</dbReference>
<dbReference type="Gene3D" id="3.40.50.300">
    <property type="entry name" value="P-loop containing nucleotide triphosphate hydrolases"/>
    <property type="match status" value="1"/>
</dbReference>
<keyword evidence="4 7" id="KW-0547">Nucleotide-binding</keyword>
<evidence type="ECO:0000256" key="2">
    <source>
        <dbReference type="ARBA" id="ARBA00022490"/>
    </source>
</evidence>
<keyword evidence="2 7" id="KW-0963">Cytoplasm</keyword>
<dbReference type="GO" id="GO:0003924">
    <property type="term" value="F:GTPase activity"/>
    <property type="evidence" value="ECO:0007669"/>
    <property type="project" value="InterPro"/>
</dbReference>
<evidence type="ECO:0000256" key="6">
    <source>
        <dbReference type="ARBA" id="ARBA00023134"/>
    </source>
</evidence>
<dbReference type="STRING" id="269621.A0A238F9U5"/>
<name>A0A238F9U5_9BASI</name>
<evidence type="ECO:0000256" key="7">
    <source>
        <dbReference type="RuleBase" id="RU365059"/>
    </source>
</evidence>
<evidence type="ECO:0000256" key="3">
    <source>
        <dbReference type="ARBA" id="ARBA00022553"/>
    </source>
</evidence>
<dbReference type="GO" id="GO:0005525">
    <property type="term" value="F:GTP binding"/>
    <property type="evidence" value="ECO:0007669"/>
    <property type="project" value="UniProtKB-KW"/>
</dbReference>
<feature type="compositionally biased region" description="Acidic residues" evidence="8">
    <location>
        <begin position="345"/>
        <end position="368"/>
    </location>
</feature>
<evidence type="ECO:0000256" key="5">
    <source>
        <dbReference type="ARBA" id="ARBA00022801"/>
    </source>
</evidence>
<protein>
    <recommendedName>
        <fullName evidence="7">GPN-loop GTPase</fullName>
        <ecNumber evidence="7">3.6.5.-</ecNumber>
    </recommendedName>
</protein>
<keyword evidence="3" id="KW-0597">Phosphoprotein</keyword>
<feature type="compositionally biased region" description="Basic and acidic residues" evidence="8">
    <location>
        <begin position="1"/>
        <end position="14"/>
    </location>
</feature>
<comment type="similarity">
    <text evidence="1 7">Belongs to the GPN-loop GTPase family.</text>
</comment>